<proteinExistence type="predicted"/>
<feature type="transmembrane region" description="Helical" evidence="2">
    <location>
        <begin position="385"/>
        <end position="407"/>
    </location>
</feature>
<dbReference type="AlphaFoldDB" id="A0A0A8Y7Y2"/>
<name>A0A0A8Y7Y2_ARUDO</name>
<dbReference type="Pfam" id="PF04578">
    <property type="entry name" value="DUF594"/>
    <property type="match status" value="1"/>
</dbReference>
<dbReference type="InterPro" id="IPR007658">
    <property type="entry name" value="DUF594"/>
</dbReference>
<reference evidence="4" key="1">
    <citation type="submission" date="2014-09" db="EMBL/GenBank/DDBJ databases">
        <authorList>
            <person name="Magalhaes I.L.F."/>
            <person name="Oliveira U."/>
            <person name="Santos F.R."/>
            <person name="Vidigal T.H.D.A."/>
            <person name="Brescovit A.D."/>
            <person name="Santos A.J."/>
        </authorList>
    </citation>
    <scope>NUCLEOTIDE SEQUENCE</scope>
    <source>
        <tissue evidence="4">Shoot tissue taken approximately 20 cm above the soil surface</tissue>
    </source>
</reference>
<keyword evidence="2" id="KW-1133">Transmembrane helix</keyword>
<accession>A0A0A8Y7Y2</accession>
<dbReference type="EMBL" id="GBRH01276605">
    <property type="protein sequence ID" value="JAD21290.1"/>
    <property type="molecule type" value="Transcribed_RNA"/>
</dbReference>
<organism evidence="4">
    <name type="scientific">Arundo donax</name>
    <name type="common">Giant reed</name>
    <name type="synonym">Donax arundinaceus</name>
    <dbReference type="NCBI Taxonomy" id="35708"/>
    <lineage>
        <taxon>Eukaryota</taxon>
        <taxon>Viridiplantae</taxon>
        <taxon>Streptophyta</taxon>
        <taxon>Embryophyta</taxon>
        <taxon>Tracheophyta</taxon>
        <taxon>Spermatophyta</taxon>
        <taxon>Magnoliopsida</taxon>
        <taxon>Liliopsida</taxon>
        <taxon>Poales</taxon>
        <taxon>Poaceae</taxon>
        <taxon>PACMAD clade</taxon>
        <taxon>Arundinoideae</taxon>
        <taxon>Arundineae</taxon>
        <taxon>Arundo</taxon>
    </lineage>
</organism>
<feature type="transmembrane region" description="Helical" evidence="2">
    <location>
        <begin position="82"/>
        <end position="101"/>
    </location>
</feature>
<protein>
    <recommendedName>
        <fullName evidence="3">DUF4220 domain-containing protein</fullName>
    </recommendedName>
</protein>
<sequence>MGGYRRMGNLEHNMGNIIATSTKNITASSATLLHQLRYLWKSPRGTVVRIEALALVAIAFSFFLAAFGSCRRWSSHWIVQKGVLAASVLSVSLGTYSIGLMQSSSVKSEMYPIWAVSMLTLFGCIDSITAYGLEYKSQLWKILYQLCLYCGYVLLISISTISNGVGYIAIGVLSVITFIKGLHRSLALVLPSMQRDMIKIIAEVMTAEVIGYSRRTDGVDQLNCPEDLMGYRYVVHWPLDKSRAKFLPTASSPDDVITIDKIWQCNEVRFLRDVCLSLSLSHLLQRRLYRFHCAESEHWVARKFVLEGLMLRTDGDIDYKRAFKVIEVELAFLYDTFFTGNAFLHYYETKGATIWALASIMGTCFVGVAAIIARTRSTRTSGGTIIVNTTTADLIVTLVILVLLALLQCLHLIRCWSSNWARVAFACDYIKHGNQLSRWMRLRRWILGRIDCDNNYLWQNKLGQYSLIESISTTECKLFSMLWGCLYQVYSLLFGILGLQYIEQVFREMWGVKTGDAVELHPDVKAAIVDFLVRHKGKVQNWLSSLDRNGWSVGYHFLFLPDHVVTIMRCHVATCYCELVMHEEGFSIPDEDVEEIVKKNHGVATALSKYCAYLMVSESELLHRHSLGTKSVYEEVAQAARISLHGVNNKLEAMRRLGQDDNSSEGARIFQQGVALGKRLETMPKRWEVLADFWVGALVYAAPSDNAEEHIGCLVKGGEFITHVWALLSHAGVLKWRGGSTDYDESPDELGGSGDDSELDGSAADGESAEGGSSSED</sequence>
<feature type="domain" description="DUF4220" evidence="3">
    <location>
        <begin position="85"/>
        <end position="469"/>
    </location>
</feature>
<feature type="transmembrane region" description="Helical" evidence="2">
    <location>
        <begin position="330"/>
        <end position="347"/>
    </location>
</feature>
<dbReference type="Pfam" id="PF13968">
    <property type="entry name" value="DUF4220"/>
    <property type="match status" value="1"/>
</dbReference>
<evidence type="ECO:0000256" key="2">
    <source>
        <dbReference type="SAM" id="Phobius"/>
    </source>
</evidence>
<feature type="transmembrane region" description="Helical" evidence="2">
    <location>
        <begin position="353"/>
        <end position="373"/>
    </location>
</feature>
<keyword evidence="2" id="KW-0472">Membrane</keyword>
<evidence type="ECO:0000259" key="3">
    <source>
        <dbReference type="Pfam" id="PF13968"/>
    </source>
</evidence>
<dbReference type="PANTHER" id="PTHR31325">
    <property type="entry name" value="OS01G0798800 PROTEIN-RELATED"/>
    <property type="match status" value="1"/>
</dbReference>
<reference evidence="4" key="2">
    <citation type="journal article" date="2015" name="Data Brief">
        <title>Shoot transcriptome of the giant reed, Arundo donax.</title>
        <authorList>
            <person name="Barrero R.A."/>
            <person name="Guerrero F.D."/>
            <person name="Moolhuijzen P."/>
            <person name="Goolsby J.A."/>
            <person name="Tidwell J."/>
            <person name="Bellgard S.E."/>
            <person name="Bellgard M.I."/>
        </authorList>
    </citation>
    <scope>NUCLEOTIDE SEQUENCE</scope>
    <source>
        <tissue evidence="4">Shoot tissue taken approximately 20 cm above the soil surface</tissue>
    </source>
</reference>
<feature type="compositionally biased region" description="Low complexity" evidence="1">
    <location>
        <begin position="760"/>
        <end position="777"/>
    </location>
</feature>
<evidence type="ECO:0000313" key="4">
    <source>
        <dbReference type="EMBL" id="JAD21290.1"/>
    </source>
</evidence>
<feature type="transmembrane region" description="Helical" evidence="2">
    <location>
        <begin position="47"/>
        <end position="70"/>
    </location>
</feature>
<dbReference type="InterPro" id="IPR025315">
    <property type="entry name" value="DUF4220"/>
</dbReference>
<keyword evidence="2" id="KW-0812">Transmembrane</keyword>
<evidence type="ECO:0000256" key="1">
    <source>
        <dbReference type="SAM" id="MobiDB-lite"/>
    </source>
</evidence>
<feature type="region of interest" description="Disordered" evidence="1">
    <location>
        <begin position="739"/>
        <end position="777"/>
    </location>
</feature>
<feature type="transmembrane region" description="Helical" evidence="2">
    <location>
        <begin position="113"/>
        <end position="133"/>
    </location>
</feature>